<dbReference type="GeneID" id="78231591"/>
<organism evidence="2 3">
    <name type="scientific">Coprobacillus cateniformis</name>
    <dbReference type="NCBI Taxonomy" id="100884"/>
    <lineage>
        <taxon>Bacteria</taxon>
        <taxon>Bacillati</taxon>
        <taxon>Bacillota</taxon>
        <taxon>Erysipelotrichia</taxon>
        <taxon>Erysipelotrichales</taxon>
        <taxon>Coprobacillaceae</taxon>
        <taxon>Coprobacillus</taxon>
    </lineage>
</organism>
<protein>
    <recommendedName>
        <fullName evidence="1">DUF4209 domain-containing protein</fullName>
    </recommendedName>
</protein>
<feature type="domain" description="DUF4209" evidence="1">
    <location>
        <begin position="493"/>
        <end position="559"/>
    </location>
</feature>
<proteinExistence type="predicted"/>
<evidence type="ECO:0000313" key="2">
    <source>
        <dbReference type="EMBL" id="EFW03445.1"/>
    </source>
</evidence>
<evidence type="ECO:0000313" key="3">
    <source>
        <dbReference type="Proteomes" id="UP000003157"/>
    </source>
</evidence>
<dbReference type="Proteomes" id="UP000003157">
    <property type="component" value="Unassembled WGS sequence"/>
</dbReference>
<dbReference type="RefSeq" id="WP_008790218.1">
    <property type="nucleotide sequence ID" value="NZ_AKCB01000004.1"/>
</dbReference>
<dbReference type="AlphaFoldDB" id="E7GEJ4"/>
<dbReference type="STRING" id="100884.GCA_000269565_03854"/>
<sequence length="566" mass="66921">MNTIQNLLPTSQDIHTLLLDDNLENIKGKLNDYNSHSPSNYSELISNIINISMYSASLELFQFYIDNYQSLNEEEKNSLNSISKNCHIHPYCKALICQYLYEANHNLNYLRLAYDSFILAFKKNYKDNKTYFKLLLHLVIIHVSFNKQIGTSSQIHDKILEFSSLYHIDSLYKVLNIAYKNHIITPEETILICKDYIDNIEDLNGMHEVIGKYINLLKMIKNNKKVPFDTLVDLKRMQWKQIESIEKTLHSIQNKNSDFDSTQMQLEEVKILKEIDFEGTKQKRKDILKERYKKSIQLANNLPYHDFEIDIKKELDELYFQLGCFDNKISLLRGFLNIPFINSKDVYKNAEYYIHNCLTIYLPQQTFDINGRVIFKSNGWENNQDNSALISKIRMKQYHNSLSFMSFSYIHKTHKYMKENFKYSKDDIENIINQSEFVPKNRRALYLKGIWAGFNNDYSTALHILVPQFENSIRELSIIYGDYPYKVDDSGIESSLSLENIVSLQTIQELFDDDLLLAIQYLFCNNLGLNARNYIAHGLFDSDFFYSYEAIYTWWFIFKVCYIFSY</sequence>
<dbReference type="HOGENOM" id="CLU_481221_0_0_9"/>
<dbReference type="EMBL" id="ADKX01000046">
    <property type="protein sequence ID" value="EFW03445.1"/>
    <property type="molecule type" value="Genomic_DNA"/>
</dbReference>
<dbReference type="InterPro" id="IPR025209">
    <property type="entry name" value="DUF4209"/>
</dbReference>
<dbReference type="eggNOG" id="COG1384">
    <property type="taxonomic scope" value="Bacteria"/>
</dbReference>
<keyword evidence="3" id="KW-1185">Reference proteome</keyword>
<name>E7GEJ4_9FIRM</name>
<accession>E7GEJ4</accession>
<dbReference type="Pfam" id="PF13910">
    <property type="entry name" value="DUF4209"/>
    <property type="match status" value="1"/>
</dbReference>
<dbReference type="OrthoDB" id="2987658at2"/>
<evidence type="ECO:0000259" key="1">
    <source>
        <dbReference type="Pfam" id="PF13910"/>
    </source>
</evidence>
<reference evidence="2 3" key="1">
    <citation type="submission" date="2010-12" db="EMBL/GenBank/DDBJ databases">
        <title>The Genome Sequence of Coprobacillus sp. strain 29_1.</title>
        <authorList>
            <consortium name="The Broad Institute Genome Sequencing Platform"/>
            <person name="Earl A."/>
            <person name="Ward D."/>
            <person name="Feldgarden M."/>
            <person name="Gevers D."/>
            <person name="Daigneault M."/>
            <person name="Sibley C.D."/>
            <person name="White A."/>
            <person name="Strauss J."/>
            <person name="Allen-Vercoe E."/>
            <person name="Young S.K."/>
            <person name="Zeng Q."/>
            <person name="Gargeya S."/>
            <person name="Fitzgerald M."/>
            <person name="Haas B."/>
            <person name="Abouelleil A."/>
            <person name="Alvarado L."/>
            <person name="Arachchi H.M."/>
            <person name="Berlin A."/>
            <person name="Brown A."/>
            <person name="Chapman S.B."/>
            <person name="Chen Z."/>
            <person name="Dunbar C."/>
            <person name="Freedman E."/>
            <person name="Gearin G."/>
            <person name="Gellesch M."/>
            <person name="Goldberg J."/>
            <person name="Griggs A."/>
            <person name="Gujja S."/>
            <person name="Heilman E."/>
            <person name="Heiman D."/>
            <person name="Howarth C."/>
            <person name="Larson L."/>
            <person name="Lui A."/>
            <person name="MacDonald P.J.P."/>
            <person name="Mehta T."/>
            <person name="Montmayeur A."/>
            <person name="Murphy C."/>
            <person name="Neiman D."/>
            <person name="Pearson M."/>
            <person name="Priest M."/>
            <person name="Roberts A."/>
            <person name="Saif S."/>
            <person name="Shea T."/>
            <person name="Shenoy N."/>
            <person name="Sisk P."/>
            <person name="Stolte C."/>
            <person name="Sykes S."/>
            <person name="White J."/>
            <person name="Yandava C."/>
            <person name="Nusbaum C."/>
            <person name="Birren B."/>
        </authorList>
    </citation>
    <scope>NUCLEOTIDE SEQUENCE [LARGE SCALE GENOMIC DNA]</scope>
    <source>
        <strain evidence="2 3">29_1</strain>
    </source>
</reference>
<comment type="caution">
    <text evidence="2">The sequence shown here is derived from an EMBL/GenBank/DDBJ whole genome shotgun (WGS) entry which is preliminary data.</text>
</comment>
<gene>
    <name evidence="2" type="ORF">HMPREF9488_03136</name>
</gene>